<name>A0A8E4ZLP4_9CAUD</name>
<evidence type="ECO:0000313" key="3">
    <source>
        <dbReference type="Proteomes" id="UP000693706"/>
    </source>
</evidence>
<keyword evidence="3" id="KW-1185">Reference proteome</keyword>
<protein>
    <submittedName>
        <fullName evidence="2">Uncharacterized protein</fullName>
    </submittedName>
</protein>
<gene>
    <name evidence="2" type="ORF">Harreka1_3</name>
</gene>
<dbReference type="Proteomes" id="UP000693706">
    <property type="component" value="Segment"/>
</dbReference>
<evidence type="ECO:0000256" key="1">
    <source>
        <dbReference type="SAM" id="MobiDB-lite"/>
    </source>
</evidence>
<dbReference type="EMBL" id="MT732457">
    <property type="protein sequence ID" value="QQV90410.1"/>
    <property type="molecule type" value="Genomic_DNA"/>
</dbReference>
<feature type="compositionally biased region" description="Polar residues" evidence="1">
    <location>
        <begin position="75"/>
        <end position="85"/>
    </location>
</feature>
<accession>A0A8E4ZLP4</accession>
<proteinExistence type="predicted"/>
<sequence>MNSIKICGVSINKDSLPTREALTQSALKTKDYVYKRNALELINKEITKSGLYRSDKPKSKKPTKKSRNTDRGTDNNKQPESTIVS</sequence>
<evidence type="ECO:0000313" key="2">
    <source>
        <dbReference type="EMBL" id="QQV90410.1"/>
    </source>
</evidence>
<organism evidence="2 3">
    <name type="scientific">Olleya phage Harreka_1</name>
    <dbReference type="NCBI Taxonomy" id="2745673"/>
    <lineage>
        <taxon>Viruses</taxon>
        <taxon>Duplodnaviria</taxon>
        <taxon>Heunggongvirae</taxon>
        <taxon>Uroviricota</taxon>
        <taxon>Caudoviricetes</taxon>
        <taxon>Aggregaviridae</taxon>
        <taxon>Harrekavirus</taxon>
        <taxon>Harrekavirus harreka</taxon>
    </lineage>
</organism>
<reference evidence="2" key="1">
    <citation type="submission" date="2020-07" db="EMBL/GenBank/DDBJ databases">
        <title>Highly diverse flavobacterial phages as mortality factor during North Sea spring blooms.</title>
        <authorList>
            <person name="Bartlau N."/>
            <person name="Wichels A."/>
            <person name="Krohne G."/>
            <person name="Adriaenssens E.M."/>
            <person name="Heins A."/>
            <person name="Fuchs B.M."/>
            <person name="Amann R."/>
            <person name="Moraru C."/>
        </authorList>
    </citation>
    <scope>NUCLEOTIDE SEQUENCE</scope>
</reference>
<feature type="compositionally biased region" description="Basic and acidic residues" evidence="1">
    <location>
        <begin position="47"/>
        <end position="57"/>
    </location>
</feature>
<feature type="region of interest" description="Disordered" evidence="1">
    <location>
        <begin position="47"/>
        <end position="85"/>
    </location>
</feature>